<dbReference type="OrthoDB" id="283383at2"/>
<dbReference type="GO" id="GO:0015628">
    <property type="term" value="P:protein secretion by the type II secretion system"/>
    <property type="evidence" value="ECO:0007669"/>
    <property type="project" value="InterPro"/>
</dbReference>
<keyword evidence="2" id="KW-0472">Membrane</keyword>
<keyword evidence="2" id="KW-1133">Transmembrane helix</keyword>
<dbReference type="PANTHER" id="PTHR30093">
    <property type="entry name" value="GENERAL SECRETION PATHWAY PROTEIN G"/>
    <property type="match status" value="1"/>
</dbReference>
<gene>
    <name evidence="3" type="ORF">HG15A2_12940</name>
</gene>
<dbReference type="NCBIfam" id="TIGR02532">
    <property type="entry name" value="IV_pilin_GFxxxE"/>
    <property type="match status" value="1"/>
</dbReference>
<feature type="transmembrane region" description="Helical" evidence="2">
    <location>
        <begin position="20"/>
        <end position="40"/>
    </location>
</feature>
<keyword evidence="2" id="KW-0812">Transmembrane</keyword>
<reference evidence="3 4" key="1">
    <citation type="submission" date="2019-02" db="EMBL/GenBank/DDBJ databases">
        <title>Deep-cultivation of Planctomycetes and their phenomic and genomic characterization uncovers novel biology.</title>
        <authorList>
            <person name="Wiegand S."/>
            <person name="Jogler M."/>
            <person name="Boedeker C."/>
            <person name="Pinto D."/>
            <person name="Vollmers J."/>
            <person name="Rivas-Marin E."/>
            <person name="Kohn T."/>
            <person name="Peeters S.H."/>
            <person name="Heuer A."/>
            <person name="Rast P."/>
            <person name="Oberbeckmann S."/>
            <person name="Bunk B."/>
            <person name="Jeske O."/>
            <person name="Meyerdierks A."/>
            <person name="Storesund J.E."/>
            <person name="Kallscheuer N."/>
            <person name="Luecker S."/>
            <person name="Lage O.M."/>
            <person name="Pohl T."/>
            <person name="Merkel B.J."/>
            <person name="Hornburger P."/>
            <person name="Mueller R.-W."/>
            <person name="Bruemmer F."/>
            <person name="Labrenz M."/>
            <person name="Spormann A.M."/>
            <person name="Op den Camp H."/>
            <person name="Overmann J."/>
            <person name="Amann R."/>
            <person name="Jetten M.S.M."/>
            <person name="Mascher T."/>
            <person name="Medema M.H."/>
            <person name="Devos D.P."/>
            <person name="Kaster A.-K."/>
            <person name="Ovreas L."/>
            <person name="Rohde M."/>
            <person name="Galperin M.Y."/>
            <person name="Jogler C."/>
        </authorList>
    </citation>
    <scope>NUCLEOTIDE SEQUENCE [LARGE SCALE GENOMIC DNA]</scope>
    <source>
        <strain evidence="3 4">HG15A2</strain>
    </source>
</reference>
<dbReference type="InterPro" id="IPR045584">
    <property type="entry name" value="Pilin-like"/>
</dbReference>
<dbReference type="SUPFAM" id="SSF54523">
    <property type="entry name" value="Pili subunits"/>
    <property type="match status" value="1"/>
</dbReference>
<keyword evidence="4" id="KW-1185">Reference proteome</keyword>
<dbReference type="PRINTS" id="PR00813">
    <property type="entry name" value="BCTERIALGSPG"/>
</dbReference>
<dbReference type="RefSeq" id="WP_145058876.1">
    <property type="nucleotide sequence ID" value="NZ_CP036263.1"/>
</dbReference>
<evidence type="ECO:0000256" key="1">
    <source>
        <dbReference type="ARBA" id="ARBA00022481"/>
    </source>
</evidence>
<evidence type="ECO:0008006" key="5">
    <source>
        <dbReference type="Google" id="ProtNLM"/>
    </source>
</evidence>
<dbReference type="InterPro" id="IPR012902">
    <property type="entry name" value="N_methyl_site"/>
</dbReference>
<dbReference type="KEGG" id="amob:HG15A2_12940"/>
<dbReference type="AlphaFoldDB" id="A0A517MT10"/>
<dbReference type="Gene3D" id="3.30.700.10">
    <property type="entry name" value="Glycoprotein, Type 4 Pilin"/>
    <property type="match status" value="1"/>
</dbReference>
<evidence type="ECO:0000313" key="3">
    <source>
        <dbReference type="EMBL" id="QDS98024.1"/>
    </source>
</evidence>
<dbReference type="EMBL" id="CP036263">
    <property type="protein sequence ID" value="QDS98024.1"/>
    <property type="molecule type" value="Genomic_DNA"/>
</dbReference>
<name>A0A517MT10_9BACT</name>
<dbReference type="PANTHER" id="PTHR30093:SF2">
    <property type="entry name" value="TYPE II SECRETION SYSTEM PROTEIN H"/>
    <property type="match status" value="1"/>
</dbReference>
<dbReference type="GO" id="GO:0015627">
    <property type="term" value="C:type II protein secretion system complex"/>
    <property type="evidence" value="ECO:0007669"/>
    <property type="project" value="InterPro"/>
</dbReference>
<evidence type="ECO:0000313" key="4">
    <source>
        <dbReference type="Proteomes" id="UP000319852"/>
    </source>
</evidence>
<dbReference type="Pfam" id="PF07963">
    <property type="entry name" value="N_methyl"/>
    <property type="match status" value="1"/>
</dbReference>
<protein>
    <recommendedName>
        <fullName evidence="5">Type II secretion system protein</fullName>
    </recommendedName>
</protein>
<sequence length="348" mass="38048">MSNSPTKNRRPAFTLTELLVVISIIAVLASLITAGAVNALNAAKRARIKLEIKEIERSLLTFKEDFGTFPPNAITNNGATPSLTQVRSDVTRAIKNWFSRANEPNELLEKLIGNPSAPTPSGSSAMNQGGYLENGLSGAEAIVLWLSGFSDDEQRPFTGPGGPSYVPANGAEVLESRNFLYEFDVTRFGPRDDNGNFSGRFVEYEDSNGATRRINLWTYTPADSEQPYVYFDTSKLKPSEMLPKYDFELASRSDTSISGTGGTVIRPIRRRLETATGTITDYSQTKFVNQGTFQVLHAGLDDAWGETNDWNGFAGAEPGLLFPEGPFTGDIADTLTNFTQDTLEAEQE</sequence>
<keyword evidence="1" id="KW-0488">Methylation</keyword>
<proteinExistence type="predicted"/>
<evidence type="ECO:0000256" key="2">
    <source>
        <dbReference type="SAM" id="Phobius"/>
    </source>
</evidence>
<organism evidence="3 4">
    <name type="scientific">Adhaeretor mobilis</name>
    <dbReference type="NCBI Taxonomy" id="1930276"/>
    <lineage>
        <taxon>Bacteria</taxon>
        <taxon>Pseudomonadati</taxon>
        <taxon>Planctomycetota</taxon>
        <taxon>Planctomycetia</taxon>
        <taxon>Pirellulales</taxon>
        <taxon>Lacipirellulaceae</taxon>
        <taxon>Adhaeretor</taxon>
    </lineage>
</organism>
<dbReference type="Proteomes" id="UP000319852">
    <property type="component" value="Chromosome"/>
</dbReference>
<dbReference type="InterPro" id="IPR000983">
    <property type="entry name" value="Bac_GSPG_pilin"/>
</dbReference>
<accession>A0A517MT10</accession>